<dbReference type="AlphaFoldDB" id="A0AAW2C781"/>
<evidence type="ECO:0000313" key="1">
    <source>
        <dbReference type="EMBL" id="KAK9993242.1"/>
    </source>
</evidence>
<gene>
    <name evidence="1" type="ORF">SO802_022945</name>
</gene>
<accession>A0AAW2C781</accession>
<organism evidence="1 2">
    <name type="scientific">Lithocarpus litseifolius</name>
    <dbReference type="NCBI Taxonomy" id="425828"/>
    <lineage>
        <taxon>Eukaryota</taxon>
        <taxon>Viridiplantae</taxon>
        <taxon>Streptophyta</taxon>
        <taxon>Embryophyta</taxon>
        <taxon>Tracheophyta</taxon>
        <taxon>Spermatophyta</taxon>
        <taxon>Magnoliopsida</taxon>
        <taxon>eudicotyledons</taxon>
        <taxon>Gunneridae</taxon>
        <taxon>Pentapetalae</taxon>
        <taxon>rosids</taxon>
        <taxon>fabids</taxon>
        <taxon>Fagales</taxon>
        <taxon>Fagaceae</taxon>
        <taxon>Lithocarpus</taxon>
    </lineage>
</organism>
<proteinExistence type="predicted"/>
<name>A0AAW2C781_9ROSI</name>
<comment type="caution">
    <text evidence="1">The sequence shown here is derived from an EMBL/GenBank/DDBJ whole genome shotgun (WGS) entry which is preliminary data.</text>
</comment>
<dbReference type="Proteomes" id="UP001459277">
    <property type="component" value="Unassembled WGS sequence"/>
</dbReference>
<dbReference type="EMBL" id="JAZDWU010000008">
    <property type="protein sequence ID" value="KAK9993242.1"/>
    <property type="molecule type" value="Genomic_DNA"/>
</dbReference>
<sequence length="98" mass="10866">MIGDGGNCWVYMGFGLPGAKDLSESFFLSTYSPNVISLPWSHSANYNDLDFGKQVEVAKDINSDFNYFPLALTLAPDYLTLAEDCRNDTKCKDSIILV</sequence>
<protein>
    <submittedName>
        <fullName evidence="1">Uncharacterized protein</fullName>
    </submittedName>
</protein>
<reference evidence="1 2" key="1">
    <citation type="submission" date="2024-01" db="EMBL/GenBank/DDBJ databases">
        <title>A telomere-to-telomere, gap-free genome of sweet tea (Lithocarpus litseifolius).</title>
        <authorList>
            <person name="Zhou J."/>
        </authorList>
    </citation>
    <scope>NUCLEOTIDE SEQUENCE [LARGE SCALE GENOMIC DNA]</scope>
    <source>
        <strain evidence="1">Zhou-2022a</strain>
        <tissue evidence="1">Leaf</tissue>
    </source>
</reference>
<evidence type="ECO:0000313" key="2">
    <source>
        <dbReference type="Proteomes" id="UP001459277"/>
    </source>
</evidence>
<keyword evidence="2" id="KW-1185">Reference proteome</keyword>